<keyword evidence="2" id="KW-1185">Reference proteome</keyword>
<dbReference type="EMBL" id="AVOT02000295">
    <property type="protein sequence ID" value="MBW0462166.1"/>
    <property type="molecule type" value="Genomic_DNA"/>
</dbReference>
<proteinExistence type="predicted"/>
<organism evidence="1 2">
    <name type="scientific">Austropuccinia psidii MF-1</name>
    <dbReference type="NCBI Taxonomy" id="1389203"/>
    <lineage>
        <taxon>Eukaryota</taxon>
        <taxon>Fungi</taxon>
        <taxon>Dikarya</taxon>
        <taxon>Basidiomycota</taxon>
        <taxon>Pucciniomycotina</taxon>
        <taxon>Pucciniomycetes</taxon>
        <taxon>Pucciniales</taxon>
        <taxon>Sphaerophragmiaceae</taxon>
        <taxon>Austropuccinia</taxon>
    </lineage>
</organism>
<dbReference type="AlphaFoldDB" id="A0A9Q3BB15"/>
<accession>A0A9Q3BB15</accession>
<dbReference type="Proteomes" id="UP000765509">
    <property type="component" value="Unassembled WGS sequence"/>
</dbReference>
<evidence type="ECO:0000313" key="2">
    <source>
        <dbReference type="Proteomes" id="UP000765509"/>
    </source>
</evidence>
<reference evidence="1" key="1">
    <citation type="submission" date="2021-03" db="EMBL/GenBank/DDBJ databases">
        <title>Draft genome sequence of rust myrtle Austropuccinia psidii MF-1, a brazilian biotype.</title>
        <authorList>
            <person name="Quecine M.C."/>
            <person name="Pachon D.M.R."/>
            <person name="Bonatelli M.L."/>
            <person name="Correr F.H."/>
            <person name="Franceschini L.M."/>
            <person name="Leite T.F."/>
            <person name="Margarido G.R.A."/>
            <person name="Almeida C.A."/>
            <person name="Ferrarezi J.A."/>
            <person name="Labate C.A."/>
        </authorList>
    </citation>
    <scope>NUCLEOTIDE SEQUENCE</scope>
    <source>
        <strain evidence="1">MF-1</strain>
    </source>
</reference>
<gene>
    <name evidence="1" type="ORF">O181_001881</name>
</gene>
<sequence>MVRTKPDSAHHQNYLKDDEPLLTPIDFMACNKPNREYHEVNDTETNHKSKLQQSQRQHIHDSKQIMSQLRHSNREYRNISTISIYKKEANATFLILPSLKTLPHPHVIIDKTRKPFLPVIIYEITPFGNSPGASQILKYFIITLMTLSQNWQ</sequence>
<comment type="caution">
    <text evidence="1">The sequence shown here is derived from an EMBL/GenBank/DDBJ whole genome shotgun (WGS) entry which is preliminary data.</text>
</comment>
<protein>
    <submittedName>
        <fullName evidence="1">Uncharacterized protein</fullName>
    </submittedName>
</protein>
<evidence type="ECO:0000313" key="1">
    <source>
        <dbReference type="EMBL" id="MBW0462166.1"/>
    </source>
</evidence>
<name>A0A9Q3BB15_9BASI</name>